<name>A0A413V463_9BACE</name>
<proteinExistence type="predicted"/>
<dbReference type="EMBL" id="QSGO01000042">
    <property type="protein sequence ID" value="RHB28360.1"/>
    <property type="molecule type" value="Genomic_DNA"/>
</dbReference>
<comment type="caution">
    <text evidence="2">The sequence shown here is derived from an EMBL/GenBank/DDBJ whole genome shotgun (WGS) entry which is preliminary data.</text>
</comment>
<organism evidence="2 3">
    <name type="scientific">Bacteroides nordii</name>
    <dbReference type="NCBI Taxonomy" id="291645"/>
    <lineage>
        <taxon>Bacteria</taxon>
        <taxon>Pseudomonadati</taxon>
        <taxon>Bacteroidota</taxon>
        <taxon>Bacteroidia</taxon>
        <taxon>Bacteroidales</taxon>
        <taxon>Bacteroidaceae</taxon>
        <taxon>Bacteroides</taxon>
    </lineage>
</organism>
<sequence length="742" mass="78945">MKMKSKFFGFNVKLALMLVAICGAFASCYEKEEIDVPAPSTQDPIYLIKGIVTDESTGDILPSAKVNGVTVGTDGSYTVTATEGTNIIKFEAADHVSATTSVYVDKKDKGTTTVYTVNAALRLGEGEEEPVTYKKVEYLIKGLVTDVAGNAVNIKTIYVSGAPTQPAGAVGTSKFEFTTTTIGTYEAYITADGYMPALATIYVSAVAPEEGPSTEIQTVEVKVGVIMEKEADKPTIIDPVYYVQGNLYNDNGTGANDVNVKMTTKTGYSNSTKTTKGLFYFELTSNYVPAATIGTINCTQANYKPFATSFLILPVVGSSTTPVTSTITIMGNLKPVNGGDVPDEDVSTGGSETIEVPVEDADIKEVEKAGDEATVEEIKDAVTNIMKPEDVAAAEVKPEEVADIIQNMKAEGKIESIENVASVKVETPKVVEVASTIATGEGSSSSTKEEVDQITIPAGVIVYATGEAKNVVITRDPAAEKATAATRVYTGEPTGTIFTTPLEVKFESPITITETPDFDLNILYEQANGTWKKGDTKATFKNGKFEGAVKHFSKFKFGFDSKYGVEKMSVDSVTLAPIIINKPCFTGAAAQPVIVNITYDGGMKYAPYDESKPTITTPSLAVADQLAGSNQSTTAFVTDMMTKMIKSNNLNILPTPNYTKQKTSAEMVIPAYAQVTGFEVYRTQITYTSTIYVTKTGASEAIPVKVKISKIISATVKPIYTTGHGHGHGEDLNAGGGIINAE</sequence>
<dbReference type="SUPFAM" id="SSF49464">
    <property type="entry name" value="Carboxypeptidase regulatory domain-like"/>
    <property type="match status" value="1"/>
</dbReference>
<feature type="signal peptide" evidence="1">
    <location>
        <begin position="1"/>
        <end position="26"/>
    </location>
</feature>
<dbReference type="InterPro" id="IPR008969">
    <property type="entry name" value="CarboxyPept-like_regulatory"/>
</dbReference>
<gene>
    <name evidence="2" type="ORF">DW888_20745</name>
</gene>
<keyword evidence="1" id="KW-0732">Signal</keyword>
<evidence type="ECO:0000313" key="2">
    <source>
        <dbReference type="EMBL" id="RHB28360.1"/>
    </source>
</evidence>
<accession>A0A413V463</accession>
<evidence type="ECO:0008006" key="4">
    <source>
        <dbReference type="Google" id="ProtNLM"/>
    </source>
</evidence>
<dbReference type="Proteomes" id="UP000284379">
    <property type="component" value="Unassembled WGS sequence"/>
</dbReference>
<reference evidence="2 3" key="1">
    <citation type="submission" date="2018-08" db="EMBL/GenBank/DDBJ databases">
        <title>A genome reference for cultivated species of the human gut microbiota.</title>
        <authorList>
            <person name="Zou Y."/>
            <person name="Xue W."/>
            <person name="Luo G."/>
        </authorList>
    </citation>
    <scope>NUCLEOTIDE SEQUENCE [LARGE SCALE GENOMIC DNA]</scope>
    <source>
        <strain evidence="2 3">AM40-30BH</strain>
    </source>
</reference>
<dbReference type="AlphaFoldDB" id="A0A413V463"/>
<evidence type="ECO:0000313" key="3">
    <source>
        <dbReference type="Proteomes" id="UP000284379"/>
    </source>
</evidence>
<evidence type="ECO:0000256" key="1">
    <source>
        <dbReference type="SAM" id="SignalP"/>
    </source>
</evidence>
<protein>
    <recommendedName>
        <fullName evidence="4">Carboxypeptidase regulatory-like domain-containing protein</fullName>
    </recommendedName>
</protein>
<feature type="chain" id="PRO_5019151206" description="Carboxypeptidase regulatory-like domain-containing protein" evidence="1">
    <location>
        <begin position="27"/>
        <end position="742"/>
    </location>
</feature>